<evidence type="ECO:0000313" key="2">
    <source>
        <dbReference type="EMBL" id="PZR55567.1"/>
    </source>
</evidence>
<sequence length="178" mass="20215">MLRTGLPQDEPLVREWLRPHHDWHRWDAPYLPRPSEEEAAAYARRIATQVPDGGEGLPPSRAVVADREGRLLGVVSWYWESEATGWARTGIVLYDPAVRGRGVGREALALWTSFLFARTDWVRLDLATWSGNVPMLSVARALGFVEEGRFRDARVVDGVRYDSVVCGVLREEWFAARE</sequence>
<dbReference type="PANTHER" id="PTHR43415">
    <property type="entry name" value="SPERMIDINE N(1)-ACETYLTRANSFERASE"/>
    <property type="match status" value="1"/>
</dbReference>
<dbReference type="EMBL" id="QKWH01000001">
    <property type="protein sequence ID" value="PZR55567.1"/>
    <property type="molecule type" value="Genomic_DNA"/>
</dbReference>
<dbReference type="SUPFAM" id="SSF55729">
    <property type="entry name" value="Acyl-CoA N-acyltransferases (Nat)"/>
    <property type="match status" value="1"/>
</dbReference>
<dbReference type="AlphaFoldDB" id="A0A2W5WW78"/>
<protein>
    <submittedName>
        <fullName evidence="2">N-acetyltransferase</fullName>
    </submittedName>
</protein>
<dbReference type="GO" id="GO:0016747">
    <property type="term" value="F:acyltransferase activity, transferring groups other than amino-acyl groups"/>
    <property type="evidence" value="ECO:0007669"/>
    <property type="project" value="InterPro"/>
</dbReference>
<evidence type="ECO:0000313" key="3">
    <source>
        <dbReference type="Proteomes" id="UP000248783"/>
    </source>
</evidence>
<keyword evidence="2" id="KW-0808">Transferase</keyword>
<comment type="caution">
    <text evidence="2">The sequence shown here is derived from an EMBL/GenBank/DDBJ whole genome shotgun (WGS) entry which is preliminary data.</text>
</comment>
<dbReference type="Proteomes" id="UP000248783">
    <property type="component" value="Unassembled WGS sequence"/>
</dbReference>
<dbReference type="RefSeq" id="WP_111249932.1">
    <property type="nucleotide sequence ID" value="NZ_QKWH01000001.1"/>
</dbReference>
<evidence type="ECO:0000259" key="1">
    <source>
        <dbReference type="PROSITE" id="PS51186"/>
    </source>
</evidence>
<dbReference type="PANTHER" id="PTHR43415:SF4">
    <property type="entry name" value="N-ACETYLTRANSFERASE DOMAIN-CONTAINING PROTEIN"/>
    <property type="match status" value="1"/>
</dbReference>
<gene>
    <name evidence="2" type="ORF">DNL40_03665</name>
</gene>
<dbReference type="Gene3D" id="3.40.630.30">
    <property type="match status" value="1"/>
</dbReference>
<accession>A0A2W5WW78</accession>
<dbReference type="PROSITE" id="PS51186">
    <property type="entry name" value="GNAT"/>
    <property type="match status" value="1"/>
</dbReference>
<reference evidence="2 3" key="1">
    <citation type="submission" date="2018-06" db="EMBL/GenBank/DDBJ databases">
        <title>Whole genome sequencing of a novel hydrocarbon degrading bacterial strain, PW21 isolated from oil contaminated produced water sample.</title>
        <authorList>
            <person name="Nagkirti P."/>
            <person name="Shaikh A."/>
            <person name="Gowdaman V."/>
            <person name="Engineer A.E."/>
            <person name="Dagar S."/>
            <person name="Dhakephalkar P.K."/>
        </authorList>
    </citation>
    <scope>NUCLEOTIDE SEQUENCE [LARGE SCALE GENOMIC DNA]</scope>
    <source>
        <strain evidence="2 3">PW21</strain>
    </source>
</reference>
<proteinExistence type="predicted"/>
<dbReference type="InterPro" id="IPR016181">
    <property type="entry name" value="Acyl_CoA_acyltransferase"/>
</dbReference>
<dbReference type="Pfam" id="PF13302">
    <property type="entry name" value="Acetyltransf_3"/>
    <property type="match status" value="1"/>
</dbReference>
<keyword evidence="3" id="KW-1185">Reference proteome</keyword>
<dbReference type="CDD" id="cd04301">
    <property type="entry name" value="NAT_SF"/>
    <property type="match status" value="1"/>
</dbReference>
<name>A0A2W5WW78_9MICO</name>
<organism evidence="2 3">
    <name type="scientific">Xylanimonas oleitrophica</name>
    <dbReference type="NCBI Taxonomy" id="2607479"/>
    <lineage>
        <taxon>Bacteria</taxon>
        <taxon>Bacillati</taxon>
        <taxon>Actinomycetota</taxon>
        <taxon>Actinomycetes</taxon>
        <taxon>Micrococcales</taxon>
        <taxon>Promicromonosporaceae</taxon>
        <taxon>Xylanimonas</taxon>
    </lineage>
</organism>
<dbReference type="InterPro" id="IPR000182">
    <property type="entry name" value="GNAT_dom"/>
</dbReference>
<feature type="domain" description="N-acetyltransferase" evidence="1">
    <location>
        <begin position="1"/>
        <end position="162"/>
    </location>
</feature>